<evidence type="ECO:0000259" key="5">
    <source>
        <dbReference type="Pfam" id="PF15908"/>
    </source>
</evidence>
<dbReference type="Proteomes" id="UP000555275">
    <property type="component" value="Unassembled WGS sequence"/>
</dbReference>
<protein>
    <submittedName>
        <fullName evidence="6">HMMR protein</fullName>
    </submittedName>
</protein>
<keyword evidence="2" id="KW-0963">Cytoplasm</keyword>
<keyword evidence="7" id="KW-1185">Reference proteome</keyword>
<evidence type="ECO:0000256" key="3">
    <source>
        <dbReference type="ARBA" id="ARBA00023212"/>
    </source>
</evidence>
<comment type="subcellular location">
    <subcellularLocation>
        <location evidence="1">Cytoplasm</location>
        <location evidence="1">Cytoskeleton</location>
        <location evidence="1">Spindle</location>
    </subcellularLocation>
</comment>
<proteinExistence type="predicted"/>
<feature type="coiled-coil region" evidence="4">
    <location>
        <begin position="112"/>
        <end position="489"/>
    </location>
</feature>
<dbReference type="Pfam" id="PF15908">
    <property type="entry name" value="HMMR_C"/>
    <property type="match status" value="1"/>
</dbReference>
<dbReference type="GO" id="GO:0005540">
    <property type="term" value="F:hyaluronic acid binding"/>
    <property type="evidence" value="ECO:0007669"/>
    <property type="project" value="InterPro"/>
</dbReference>
<evidence type="ECO:0000313" key="7">
    <source>
        <dbReference type="Proteomes" id="UP000555275"/>
    </source>
</evidence>
<dbReference type="AlphaFoldDB" id="A0A7L0SY78"/>
<dbReference type="PANTHER" id="PTHR18956">
    <property type="entry name" value="HYALURONAN MEDIATED MOTILITY RECEPTOR"/>
    <property type="match status" value="1"/>
</dbReference>
<dbReference type="EMBL" id="VXAO01000414">
    <property type="protein sequence ID" value="NXL47113.1"/>
    <property type="molecule type" value="Genomic_DNA"/>
</dbReference>
<feature type="coiled-coil region" evidence="4">
    <location>
        <begin position="1"/>
        <end position="77"/>
    </location>
</feature>
<reference evidence="6 7" key="1">
    <citation type="submission" date="2019-09" db="EMBL/GenBank/DDBJ databases">
        <title>Bird 10,000 Genomes (B10K) Project - Family phase.</title>
        <authorList>
            <person name="Zhang G."/>
        </authorList>
    </citation>
    <scope>NUCLEOTIDE SEQUENCE [LARGE SCALE GENOMIC DNA]</scope>
    <source>
        <strain evidence="6">B10K-DU-009-04</strain>
        <tissue evidence="6">Mixed tissue sample</tissue>
    </source>
</reference>
<dbReference type="PANTHER" id="PTHR18956:SF6">
    <property type="entry name" value="HYALURONAN MEDIATED MOTILITY RECEPTOR"/>
    <property type="match status" value="1"/>
</dbReference>
<dbReference type="OrthoDB" id="419631at2759"/>
<dbReference type="GO" id="GO:0005819">
    <property type="term" value="C:spindle"/>
    <property type="evidence" value="ECO:0007669"/>
    <property type="project" value="UniProtKB-SubCell"/>
</dbReference>
<feature type="non-terminal residue" evidence="6">
    <location>
        <position position="1"/>
    </location>
</feature>
<dbReference type="InterPro" id="IPR026203">
    <property type="entry name" value="IHABP"/>
</dbReference>
<feature type="domain" description="Hyaluronan-mediated motility receptor C-terminal" evidence="5">
    <location>
        <begin position="480"/>
        <end position="610"/>
    </location>
</feature>
<accession>A0A7L0SY78</accession>
<comment type="caution">
    <text evidence="6">The sequence shown here is derived from an EMBL/GenBank/DDBJ whole genome shotgun (WGS) entry which is preliminary data.</text>
</comment>
<sequence length="610" mass="71309">LMKEKKKQKTLEKEIRALVRERGEQDKKLQALDEDFVKIEAKLSAAVQEKNSLLANVACLKKQLLELTRTNELLKSKLSEDGVQKKMSSLCMELMKLRNKRDVKEKTALAKQEDMEMKLQEVQKNLEHSKGKVAQLEEKLSATEREKVEEKSDTEKLLEYVTELSSVAETVEKYKLDVAQMEEKLIKKDQDIWILRDTLKTKEEESFKLIKELKERCQLLEQEKEKELSEARGKFLSMNAEIEDLKKQIGLEEQEHQKLLQKHEELVSQLQQEKESSALMHQKLLEFQDEVTSERQHLEEDLKETMNELNKLHAKEKKAEKMVKRLEQEMRSQALELAQMEVKLKGKNAELEQINEMHSNAVLQIQEEHSNTLCKLGKTVAEFESYKKTTAEEIRSLKLENTSLQEEIANLKKIGQDNLQLLQESECTKNKAKEEYARMLLEVQTKLAVKEAETERIRDSCLAQMTKLQEELEERTEDLKRKLEVEISRKTIDEDVTSSLKEEIKIWRNLYEDLHNKTKPFQQQLDAFEAEKNALLNEHGAAQEELNKLSDAYAKLLGHQNQKQKIKHVMKLKEENTHLKQDVSKLRALLAKEKQTNRDLQEQLYAVQGI</sequence>
<organism evidence="6 7">
    <name type="scientific">Podilymbus podiceps</name>
    <name type="common">Pied-billed grebe</name>
    <dbReference type="NCBI Taxonomy" id="9252"/>
    <lineage>
        <taxon>Eukaryota</taxon>
        <taxon>Metazoa</taxon>
        <taxon>Chordata</taxon>
        <taxon>Craniata</taxon>
        <taxon>Vertebrata</taxon>
        <taxon>Euteleostomi</taxon>
        <taxon>Archelosauria</taxon>
        <taxon>Archosauria</taxon>
        <taxon>Dinosauria</taxon>
        <taxon>Saurischia</taxon>
        <taxon>Theropoda</taxon>
        <taxon>Coelurosauria</taxon>
        <taxon>Aves</taxon>
        <taxon>Neognathae</taxon>
        <taxon>Neoaves</taxon>
        <taxon>Mirandornithes</taxon>
        <taxon>Podicipediformes</taxon>
        <taxon>Podicipedidae</taxon>
        <taxon>Podilymbus</taxon>
    </lineage>
</organism>
<keyword evidence="3" id="KW-0206">Cytoskeleton</keyword>
<evidence type="ECO:0000256" key="4">
    <source>
        <dbReference type="SAM" id="Coils"/>
    </source>
</evidence>
<evidence type="ECO:0000256" key="1">
    <source>
        <dbReference type="ARBA" id="ARBA00004186"/>
    </source>
</evidence>
<feature type="non-terminal residue" evidence="6">
    <location>
        <position position="610"/>
    </location>
</feature>
<evidence type="ECO:0000256" key="2">
    <source>
        <dbReference type="ARBA" id="ARBA00022490"/>
    </source>
</evidence>
<name>A0A7L0SY78_PODPO</name>
<feature type="coiled-coil region" evidence="4">
    <location>
        <begin position="525"/>
        <end position="603"/>
    </location>
</feature>
<dbReference type="Pfam" id="PF15905">
    <property type="entry name" value="HMMR_N"/>
    <property type="match status" value="1"/>
</dbReference>
<evidence type="ECO:0000313" key="6">
    <source>
        <dbReference type="EMBL" id="NXL47113.1"/>
    </source>
</evidence>
<dbReference type="InterPro" id="IPR031794">
    <property type="entry name" value="HMMR_C"/>
</dbReference>
<gene>
    <name evidence="6" type="primary">Hmmr</name>
    <name evidence="6" type="ORF">PODPOD_R14472</name>
</gene>
<dbReference type="GO" id="GO:0016020">
    <property type="term" value="C:membrane"/>
    <property type="evidence" value="ECO:0007669"/>
    <property type="project" value="TreeGrafter"/>
</dbReference>
<keyword evidence="4" id="KW-0175">Coiled coil</keyword>